<feature type="transmembrane region" description="Helical" evidence="1">
    <location>
        <begin position="6"/>
        <end position="24"/>
    </location>
</feature>
<dbReference type="PANTHER" id="PTHR37464">
    <property type="entry name" value="BLL2463 PROTEIN"/>
    <property type="match status" value="1"/>
</dbReference>
<feature type="domain" description="Aerotolerance regulator N-terminal" evidence="2">
    <location>
        <begin position="1"/>
        <end position="76"/>
    </location>
</feature>
<dbReference type="InterPro" id="IPR011933">
    <property type="entry name" value="Double_TM_dom"/>
</dbReference>
<dbReference type="Pfam" id="PF07584">
    <property type="entry name" value="BatA"/>
    <property type="match status" value="1"/>
</dbReference>
<reference evidence="3 4" key="1">
    <citation type="journal article" date="2018" name="Nat. Biotechnol.">
        <title>A standardized bacterial taxonomy based on genome phylogeny substantially revises the tree of life.</title>
        <authorList>
            <person name="Parks D.H."/>
            <person name="Chuvochina M."/>
            <person name="Waite D.W."/>
            <person name="Rinke C."/>
            <person name="Skarshewski A."/>
            <person name="Chaumeil P.A."/>
            <person name="Hugenholtz P."/>
        </authorList>
    </citation>
    <scope>NUCLEOTIDE SEQUENCE [LARGE SCALE GENOMIC DNA]</scope>
    <source>
        <strain evidence="3">UBA9359</strain>
    </source>
</reference>
<dbReference type="AlphaFoldDB" id="A0A3D5J3G5"/>
<dbReference type="EMBL" id="DPMF01000380">
    <property type="protein sequence ID" value="HCV82641.1"/>
    <property type="molecule type" value="Genomic_DNA"/>
</dbReference>
<proteinExistence type="predicted"/>
<keyword evidence="1" id="KW-0472">Membrane</keyword>
<organism evidence="3 4">
    <name type="scientific">Zunongwangia profunda</name>
    <dbReference type="NCBI Taxonomy" id="398743"/>
    <lineage>
        <taxon>Bacteria</taxon>
        <taxon>Pseudomonadati</taxon>
        <taxon>Bacteroidota</taxon>
        <taxon>Flavobacteriia</taxon>
        <taxon>Flavobacteriales</taxon>
        <taxon>Flavobacteriaceae</taxon>
        <taxon>Zunongwangia</taxon>
    </lineage>
</organism>
<dbReference type="Proteomes" id="UP000264330">
    <property type="component" value="Unassembled WGS sequence"/>
</dbReference>
<sequence length="420" mass="48741">MSFVNPTYLWSLLGLLVPIAIHLWNRSEGKTIKVGSIRLIKESQTSKSSRLQFNEFFLLILRLILISLVCFILASPVSIAKRSNLKIAYVVEPSLLKLKSLREALDSIMDKNEVYLFAENFPEYDKENLVSNIGERAFENPQYWQLAQQFFKLHSDSLVVFSKARLNGINGKRPEIAQKVNWIVIDSTESTSEIIEMTSFKDSLELLEFNIQQNLGRFSKIRIAAIDSTNYHITKNVLRHELDTIRVQFYDDLMIEAQVKYLKTSFTALGKYLKRPVVFNDFEIENSVRNPGILIWLSAKELPEFSNTILIFKPDAYAEKLIEKTEKPSVFKLTDTLHRKNILEEHLAENLLPLIGLHPKIDSKITEFDIRNIDKELLAPVFNSQSKKSYIVRLDLTPWLWLAFLLFFSIERIVSKHREQ</sequence>
<feature type="transmembrane region" description="Helical" evidence="1">
    <location>
        <begin position="56"/>
        <end position="77"/>
    </location>
</feature>
<keyword evidence="1" id="KW-1133">Transmembrane helix</keyword>
<name>A0A3D5J3G5_9FLAO</name>
<accession>A0A3D5J3G5</accession>
<dbReference type="RefSeq" id="WP_013071377.1">
    <property type="nucleotide sequence ID" value="NZ_CAJXAW010000013.1"/>
</dbReference>
<comment type="caution">
    <text evidence="3">The sequence shown here is derived from an EMBL/GenBank/DDBJ whole genome shotgun (WGS) entry which is preliminary data.</text>
</comment>
<evidence type="ECO:0000313" key="3">
    <source>
        <dbReference type="EMBL" id="HCV82641.1"/>
    </source>
</evidence>
<dbReference type="InterPro" id="IPR024163">
    <property type="entry name" value="Aerotolerance_reg_N"/>
</dbReference>
<dbReference type="OMA" id="NEWWLLL"/>
<evidence type="ECO:0000313" key="4">
    <source>
        <dbReference type="Proteomes" id="UP000264330"/>
    </source>
</evidence>
<gene>
    <name evidence="3" type="ORF">DGQ38_16495</name>
</gene>
<dbReference type="PANTHER" id="PTHR37464:SF1">
    <property type="entry name" value="BLL2463 PROTEIN"/>
    <property type="match status" value="1"/>
</dbReference>
<dbReference type="NCBIfam" id="TIGR02226">
    <property type="entry name" value="two_anch"/>
    <property type="match status" value="1"/>
</dbReference>
<evidence type="ECO:0000256" key="1">
    <source>
        <dbReference type="SAM" id="Phobius"/>
    </source>
</evidence>
<keyword evidence="1" id="KW-0812">Transmembrane</keyword>
<evidence type="ECO:0000259" key="2">
    <source>
        <dbReference type="Pfam" id="PF07584"/>
    </source>
</evidence>
<protein>
    <recommendedName>
        <fullName evidence="2">Aerotolerance regulator N-terminal domain-containing protein</fullName>
    </recommendedName>
</protein>